<accession>A0A6G3WMH3</accession>
<name>A0A6G3WMH3_9ACTN</name>
<dbReference type="AlphaFoldDB" id="A0A6G3WMH3"/>
<reference evidence="1" key="1">
    <citation type="submission" date="2020-01" db="EMBL/GenBank/DDBJ databases">
        <title>Insect and environment-associated Actinomycetes.</title>
        <authorList>
            <person name="Currrie C."/>
            <person name="Chevrette M."/>
            <person name="Carlson C."/>
            <person name="Stubbendieck R."/>
            <person name="Wendt-Pienkowski E."/>
        </authorList>
    </citation>
    <scope>NUCLEOTIDE SEQUENCE</scope>
    <source>
        <strain evidence="1">SID7499</strain>
    </source>
</reference>
<proteinExistence type="predicted"/>
<gene>
    <name evidence="1" type="ORF">G3M58_09345</name>
</gene>
<protein>
    <submittedName>
        <fullName evidence="1">TetR/AcrR family transcriptional regulator</fullName>
    </submittedName>
</protein>
<dbReference type="EMBL" id="JAAGMN010001071">
    <property type="protein sequence ID" value="NEE06647.1"/>
    <property type="molecule type" value="Genomic_DNA"/>
</dbReference>
<feature type="non-terminal residue" evidence="1">
    <location>
        <position position="1"/>
    </location>
</feature>
<comment type="caution">
    <text evidence="1">The sequence shown here is derived from an EMBL/GenBank/DDBJ whole genome shotgun (WGS) entry which is preliminary data.</text>
</comment>
<organism evidence="1">
    <name type="scientific">Streptomyces sp. SID7499</name>
    <dbReference type="NCBI Taxonomy" id="2706086"/>
    <lineage>
        <taxon>Bacteria</taxon>
        <taxon>Bacillati</taxon>
        <taxon>Actinomycetota</taxon>
        <taxon>Actinomycetes</taxon>
        <taxon>Kitasatosporales</taxon>
        <taxon>Streptomycetaceae</taxon>
        <taxon>Streptomyces</taxon>
    </lineage>
</organism>
<evidence type="ECO:0000313" key="1">
    <source>
        <dbReference type="EMBL" id="NEE06647.1"/>
    </source>
</evidence>
<sequence>AARAISLSRFRVLRPLVRQIHALLVEFLPGPQPAADPAGRP</sequence>